<dbReference type="GO" id="GO:0004493">
    <property type="term" value="F:methylmalonyl-CoA epimerase activity"/>
    <property type="evidence" value="ECO:0007669"/>
    <property type="project" value="TreeGrafter"/>
</dbReference>
<evidence type="ECO:0000313" key="3">
    <source>
        <dbReference type="EMBL" id="KKN35700.1"/>
    </source>
</evidence>
<dbReference type="GO" id="GO:0046491">
    <property type="term" value="P:L-methylmalonyl-CoA metabolic process"/>
    <property type="evidence" value="ECO:0007669"/>
    <property type="project" value="TreeGrafter"/>
</dbReference>
<dbReference type="PANTHER" id="PTHR43048:SF3">
    <property type="entry name" value="METHYLMALONYL-COA EPIMERASE, MITOCHONDRIAL"/>
    <property type="match status" value="1"/>
</dbReference>
<dbReference type="SUPFAM" id="SSF54593">
    <property type="entry name" value="Glyoxalase/Bleomycin resistance protein/Dihydroxybiphenyl dioxygenase"/>
    <property type="match status" value="2"/>
</dbReference>
<name>A0A0F9PVM9_9ZZZZ</name>
<feature type="domain" description="Glyoxalase/fosfomycin resistance/dioxygenase" evidence="2">
    <location>
        <begin position="8"/>
        <end position="143"/>
    </location>
</feature>
<dbReference type="InterPro" id="IPR029068">
    <property type="entry name" value="Glyas_Bleomycin-R_OHBP_Dase"/>
</dbReference>
<dbReference type="PANTHER" id="PTHR43048">
    <property type="entry name" value="METHYLMALONYL-COA EPIMERASE"/>
    <property type="match status" value="1"/>
</dbReference>
<accession>A0A0F9PVM9</accession>
<dbReference type="Pfam" id="PF13669">
    <property type="entry name" value="Glyoxalase_4"/>
    <property type="match status" value="1"/>
</dbReference>
<evidence type="ECO:0000256" key="1">
    <source>
        <dbReference type="ARBA" id="ARBA00022723"/>
    </source>
</evidence>
<dbReference type="Pfam" id="PF00903">
    <property type="entry name" value="Glyoxalase"/>
    <property type="match status" value="1"/>
</dbReference>
<protein>
    <recommendedName>
        <fullName evidence="2">Glyoxalase/fosfomycin resistance/dioxygenase domain-containing protein</fullName>
    </recommendedName>
</protein>
<sequence length="336" mass="38600">MLKKDWELHHVCLVVRDWNDALHYYQNTRMGVSVGPQVMGLDYQVNPPYWEENEIPKFYVNDKVPRTNGGSGPGKPLKVESEQRRKEMYKFIDKDCQVGDLLLEIGQNRNIQFEGITHICFNVPDINAETDNLLEKGCEVMSSFTQGDIIMENHLDTRKYGNVDISFRPPLRKYEKAWMDHNRSHPNLKDWKFQGIGIVVRDLDKVVEYWKMLDIIDFQSETELDSSSLGPINVSSESMESNFKARVRVGQVGPVNFEFIQPFEGTSIYHESLDSRGEGVTEMTFTVADLEKESATMIYRDMPVVLSGKTKNGPAFACFDARENNGNILVKLIQRD</sequence>
<dbReference type="EMBL" id="LAZR01002019">
    <property type="protein sequence ID" value="KKN35700.1"/>
    <property type="molecule type" value="Genomic_DNA"/>
</dbReference>
<evidence type="ECO:0000259" key="2">
    <source>
        <dbReference type="Pfam" id="PF00903"/>
    </source>
</evidence>
<keyword evidence="1" id="KW-0479">Metal-binding</keyword>
<gene>
    <name evidence="3" type="ORF">LCGC14_0781080</name>
</gene>
<proteinExistence type="predicted"/>
<dbReference type="AlphaFoldDB" id="A0A0F9PVM9"/>
<reference evidence="3" key="1">
    <citation type="journal article" date="2015" name="Nature">
        <title>Complex archaea that bridge the gap between prokaryotes and eukaryotes.</title>
        <authorList>
            <person name="Spang A."/>
            <person name="Saw J.H."/>
            <person name="Jorgensen S.L."/>
            <person name="Zaremba-Niedzwiedzka K."/>
            <person name="Martijn J."/>
            <person name="Lind A.E."/>
            <person name="van Eijk R."/>
            <person name="Schleper C."/>
            <person name="Guy L."/>
            <person name="Ettema T.J."/>
        </authorList>
    </citation>
    <scope>NUCLEOTIDE SEQUENCE</scope>
</reference>
<organism evidence="3">
    <name type="scientific">marine sediment metagenome</name>
    <dbReference type="NCBI Taxonomy" id="412755"/>
    <lineage>
        <taxon>unclassified sequences</taxon>
        <taxon>metagenomes</taxon>
        <taxon>ecological metagenomes</taxon>
    </lineage>
</organism>
<dbReference type="InterPro" id="IPR004360">
    <property type="entry name" value="Glyas_Fos-R_dOase_dom"/>
</dbReference>
<dbReference type="GO" id="GO:0046872">
    <property type="term" value="F:metal ion binding"/>
    <property type="evidence" value="ECO:0007669"/>
    <property type="project" value="UniProtKB-KW"/>
</dbReference>
<dbReference type="InterPro" id="IPR051785">
    <property type="entry name" value="MMCE/EMCE_epimerase"/>
</dbReference>
<dbReference type="Gene3D" id="3.10.180.10">
    <property type="entry name" value="2,3-Dihydroxybiphenyl 1,2-Dioxygenase, domain 1"/>
    <property type="match status" value="2"/>
</dbReference>
<comment type="caution">
    <text evidence="3">The sequence shown here is derived from an EMBL/GenBank/DDBJ whole genome shotgun (WGS) entry which is preliminary data.</text>
</comment>